<gene>
    <name evidence="1" type="ORF">AGR4A_Lc10031</name>
</gene>
<dbReference type="RefSeq" id="WP_139786524.1">
    <property type="nucleotide sequence ID" value="NZ_LMVK01000011.1"/>
</dbReference>
<dbReference type="AlphaFoldDB" id="A0A822V5A9"/>
<sequence>MASAEAAEPDNLQTYVEKRLKGVRIGADWLDSLPLYVAIRLCEIVGASLLHGNLFRSSGFGEPTYTLLTDDWPRSNPKGYANWFASRQAEVFERRQRAVQRLRQALDRRHRQNRHGCRQ</sequence>
<proteinExistence type="predicted"/>
<reference evidence="1 2" key="1">
    <citation type="submission" date="2016-01" db="EMBL/GenBank/DDBJ databases">
        <authorList>
            <person name="Regsiter A."/>
            <person name="william w."/>
        </authorList>
    </citation>
    <scope>NUCLEOTIDE SEQUENCE [LARGE SCALE GENOMIC DNA]</scope>
    <source>
        <strain evidence="1 2">B6</strain>
    </source>
</reference>
<accession>A0A822V5A9</accession>
<comment type="caution">
    <text evidence="1">The sequence shown here is derived from an EMBL/GenBank/DDBJ whole genome shotgun (WGS) entry which is preliminary data.</text>
</comment>
<dbReference type="Proteomes" id="UP000192074">
    <property type="component" value="Unassembled WGS sequence"/>
</dbReference>
<organism evidence="1 2">
    <name type="scientific">Agrobacterium tumefaciens str. B6</name>
    <dbReference type="NCBI Taxonomy" id="1183423"/>
    <lineage>
        <taxon>Bacteria</taxon>
        <taxon>Pseudomonadati</taxon>
        <taxon>Pseudomonadota</taxon>
        <taxon>Alphaproteobacteria</taxon>
        <taxon>Hyphomicrobiales</taxon>
        <taxon>Rhizobiaceae</taxon>
        <taxon>Rhizobium/Agrobacterium group</taxon>
        <taxon>Agrobacterium</taxon>
        <taxon>Agrobacterium tumefaciens complex</taxon>
    </lineage>
</organism>
<protein>
    <submittedName>
        <fullName evidence="1">Uncharacterized protein</fullName>
    </submittedName>
</protein>
<evidence type="ECO:0000313" key="2">
    <source>
        <dbReference type="Proteomes" id="UP000192074"/>
    </source>
</evidence>
<evidence type="ECO:0000313" key="1">
    <source>
        <dbReference type="EMBL" id="CVI20274.1"/>
    </source>
</evidence>
<dbReference type="EMBL" id="FCNL01000027">
    <property type="protein sequence ID" value="CVI20274.1"/>
    <property type="molecule type" value="Genomic_DNA"/>
</dbReference>
<name>A0A822V5A9_AGRTU</name>